<evidence type="ECO:0000313" key="5">
    <source>
        <dbReference type="EMBL" id="MBK1878186.1"/>
    </source>
</evidence>
<protein>
    <recommendedName>
        <fullName evidence="2">histidine kinase</fullName>
        <ecNumber evidence="2">2.7.13.3</ecNumber>
    </recommendedName>
</protein>
<evidence type="ECO:0000256" key="2">
    <source>
        <dbReference type="ARBA" id="ARBA00012438"/>
    </source>
</evidence>
<accession>A0A934RX67</accession>
<evidence type="ECO:0000256" key="1">
    <source>
        <dbReference type="ARBA" id="ARBA00000085"/>
    </source>
</evidence>
<comment type="caution">
    <text evidence="5">The sequence shown here is derived from an EMBL/GenBank/DDBJ whole genome shotgun (WGS) entry which is preliminary data.</text>
</comment>
<dbReference type="Gene3D" id="1.10.287.130">
    <property type="match status" value="1"/>
</dbReference>
<dbReference type="Proteomes" id="UP000617628">
    <property type="component" value="Unassembled WGS sequence"/>
</dbReference>
<evidence type="ECO:0000259" key="4">
    <source>
        <dbReference type="PROSITE" id="PS50109"/>
    </source>
</evidence>
<dbReference type="InterPro" id="IPR003018">
    <property type="entry name" value="GAF"/>
</dbReference>
<feature type="domain" description="Histidine kinase" evidence="4">
    <location>
        <begin position="181"/>
        <end position="399"/>
    </location>
</feature>
<comment type="catalytic activity">
    <reaction evidence="1">
        <text>ATP + protein L-histidine = ADP + protein N-phospho-L-histidine.</text>
        <dbReference type="EC" id="2.7.13.3"/>
    </reaction>
</comment>
<reference evidence="5" key="1">
    <citation type="submission" date="2021-01" db="EMBL/GenBank/DDBJ databases">
        <title>Modified the classification status of verrucomicrobia.</title>
        <authorList>
            <person name="Feng X."/>
        </authorList>
    </citation>
    <scope>NUCLEOTIDE SEQUENCE</scope>
    <source>
        <strain evidence="5">KCTC 13126</strain>
    </source>
</reference>
<dbReference type="Pfam" id="PF00512">
    <property type="entry name" value="HisKA"/>
    <property type="match status" value="1"/>
</dbReference>
<dbReference type="Pfam" id="PF02518">
    <property type="entry name" value="HATPase_c"/>
    <property type="match status" value="1"/>
</dbReference>
<dbReference type="InterPro" id="IPR005467">
    <property type="entry name" value="His_kinase_dom"/>
</dbReference>
<name>A0A934RX67_9BACT</name>
<keyword evidence="5" id="KW-0808">Transferase</keyword>
<dbReference type="EC" id="2.7.13.3" evidence="2"/>
<sequence length="401" mass="44217">MTIAPLPENEQDRLQALRRYQILDTESDELFDSIATLAATVCDVPIALVSLIDEDRQWFKAKVGLEAQETSRDLAFCAHAILNPDELLVVPDATQDSRFHDNPLVTGSPDIRFYAGAPIVTKDKQALGTLCVIDTKAHQITERQREALTRLSKQVCANLELRLAHKKLELLNESKNRFFSILSHDLRSPINSILSLADLLADPDSGLSAEEVEEFHRHLLTNAQVTSRTAENLLQMVQFEEGRFTFEPKLLNLREILSAAEGALAGRSSSKNITIRTQCQPALQVWADPRLFQSIVQNLLSNALKFSHPDGRINIVARSDSDSVTLLVEDFGVGIKEHNIPKIFALDASHSTVGTAGEQGSGLGLNLCKQFASRLNGDLKLESEYGQGTRVHLTLPASAPV</sequence>
<evidence type="ECO:0000256" key="3">
    <source>
        <dbReference type="ARBA" id="ARBA00022553"/>
    </source>
</evidence>
<dbReference type="RefSeq" id="WP_200356399.1">
    <property type="nucleotide sequence ID" value="NZ_JAENIL010000027.1"/>
</dbReference>
<keyword evidence="6" id="KW-1185">Reference proteome</keyword>
<dbReference type="InterPro" id="IPR036890">
    <property type="entry name" value="HATPase_C_sf"/>
</dbReference>
<dbReference type="InterPro" id="IPR003594">
    <property type="entry name" value="HATPase_dom"/>
</dbReference>
<keyword evidence="3" id="KW-0597">Phosphoprotein</keyword>
<dbReference type="Pfam" id="PF01590">
    <property type="entry name" value="GAF"/>
    <property type="match status" value="1"/>
</dbReference>
<dbReference type="InterPro" id="IPR003661">
    <property type="entry name" value="HisK_dim/P_dom"/>
</dbReference>
<keyword evidence="5" id="KW-0418">Kinase</keyword>
<dbReference type="PRINTS" id="PR00344">
    <property type="entry name" value="BCTRLSENSOR"/>
</dbReference>
<dbReference type="PANTHER" id="PTHR43102">
    <property type="entry name" value="SLR1143 PROTEIN"/>
    <property type="match status" value="1"/>
</dbReference>
<gene>
    <name evidence="5" type="ORF">JIN87_15005</name>
</gene>
<dbReference type="CDD" id="cd00082">
    <property type="entry name" value="HisKA"/>
    <property type="match status" value="1"/>
</dbReference>
<dbReference type="EMBL" id="JAENIL010000027">
    <property type="protein sequence ID" value="MBK1878186.1"/>
    <property type="molecule type" value="Genomic_DNA"/>
</dbReference>
<proteinExistence type="predicted"/>
<dbReference type="AlphaFoldDB" id="A0A934RX67"/>
<evidence type="ECO:0000313" key="6">
    <source>
        <dbReference type="Proteomes" id="UP000617628"/>
    </source>
</evidence>
<dbReference type="SMART" id="SM00387">
    <property type="entry name" value="HATPase_c"/>
    <property type="match status" value="1"/>
</dbReference>
<dbReference type="Gene3D" id="3.30.565.10">
    <property type="entry name" value="Histidine kinase-like ATPase, C-terminal domain"/>
    <property type="match status" value="1"/>
</dbReference>
<dbReference type="InterPro" id="IPR036097">
    <property type="entry name" value="HisK_dim/P_sf"/>
</dbReference>
<organism evidence="5 6">
    <name type="scientific">Pelagicoccus mobilis</name>
    <dbReference type="NCBI Taxonomy" id="415221"/>
    <lineage>
        <taxon>Bacteria</taxon>
        <taxon>Pseudomonadati</taxon>
        <taxon>Verrucomicrobiota</taxon>
        <taxon>Opitutia</taxon>
        <taxon>Puniceicoccales</taxon>
        <taxon>Pelagicoccaceae</taxon>
        <taxon>Pelagicoccus</taxon>
    </lineage>
</organism>
<dbReference type="PROSITE" id="PS50109">
    <property type="entry name" value="HIS_KIN"/>
    <property type="match status" value="1"/>
</dbReference>
<dbReference type="SUPFAM" id="SSF55781">
    <property type="entry name" value="GAF domain-like"/>
    <property type="match status" value="1"/>
</dbReference>
<dbReference type="PANTHER" id="PTHR43102:SF2">
    <property type="entry name" value="GAF DOMAIN-CONTAINING PROTEIN"/>
    <property type="match status" value="1"/>
</dbReference>
<dbReference type="GO" id="GO:0000155">
    <property type="term" value="F:phosphorelay sensor kinase activity"/>
    <property type="evidence" value="ECO:0007669"/>
    <property type="project" value="InterPro"/>
</dbReference>
<dbReference type="Gene3D" id="3.30.450.40">
    <property type="match status" value="1"/>
</dbReference>
<dbReference type="SUPFAM" id="SSF47384">
    <property type="entry name" value="Homodimeric domain of signal transducing histidine kinase"/>
    <property type="match status" value="1"/>
</dbReference>
<dbReference type="SMART" id="SM00388">
    <property type="entry name" value="HisKA"/>
    <property type="match status" value="1"/>
</dbReference>
<dbReference type="InterPro" id="IPR029016">
    <property type="entry name" value="GAF-like_dom_sf"/>
</dbReference>
<dbReference type="SMART" id="SM00065">
    <property type="entry name" value="GAF"/>
    <property type="match status" value="1"/>
</dbReference>
<dbReference type="SUPFAM" id="SSF55874">
    <property type="entry name" value="ATPase domain of HSP90 chaperone/DNA topoisomerase II/histidine kinase"/>
    <property type="match status" value="1"/>
</dbReference>
<dbReference type="InterPro" id="IPR004358">
    <property type="entry name" value="Sig_transdc_His_kin-like_C"/>
</dbReference>